<sequence length="112" mass="12618">LAPVSTSRPAIPDRQTFQRSLSEYNDQIAVFTNEPGKLKALREQKAPLRAKREELKRKADARKPEIAELRRQLDSKVNLIAVISVAVLFSWKVGGEGEIGNYDSGSEFFKFV</sequence>
<reference evidence="2" key="1">
    <citation type="submission" date="2022-11" db="UniProtKB">
        <authorList>
            <consortium name="WormBaseParasite"/>
        </authorList>
    </citation>
    <scope>IDENTIFICATION</scope>
</reference>
<evidence type="ECO:0000313" key="2">
    <source>
        <dbReference type="WBParaSite" id="PEQ_0000250801-mRNA-1"/>
    </source>
</evidence>
<evidence type="ECO:0000313" key="1">
    <source>
        <dbReference type="Proteomes" id="UP000887564"/>
    </source>
</evidence>
<dbReference type="AlphaFoldDB" id="A0A914R8C2"/>
<organism evidence="1 2">
    <name type="scientific">Parascaris equorum</name>
    <name type="common">Equine roundworm</name>
    <dbReference type="NCBI Taxonomy" id="6256"/>
    <lineage>
        <taxon>Eukaryota</taxon>
        <taxon>Metazoa</taxon>
        <taxon>Ecdysozoa</taxon>
        <taxon>Nematoda</taxon>
        <taxon>Chromadorea</taxon>
        <taxon>Rhabditida</taxon>
        <taxon>Spirurina</taxon>
        <taxon>Ascaridomorpha</taxon>
        <taxon>Ascaridoidea</taxon>
        <taxon>Ascarididae</taxon>
        <taxon>Parascaris</taxon>
    </lineage>
</organism>
<dbReference type="WBParaSite" id="PEQ_0000250801-mRNA-1">
    <property type="protein sequence ID" value="PEQ_0000250801-mRNA-1"/>
    <property type="gene ID" value="PEQ_0000250801"/>
</dbReference>
<keyword evidence="1" id="KW-1185">Reference proteome</keyword>
<dbReference type="Proteomes" id="UP000887564">
    <property type="component" value="Unplaced"/>
</dbReference>
<proteinExistence type="predicted"/>
<accession>A0A914R8C2</accession>
<protein>
    <submittedName>
        <fullName evidence="2">Triple QxxK/R motif-containing protein</fullName>
    </submittedName>
</protein>
<name>A0A914R8C2_PAREQ</name>